<dbReference type="InterPro" id="IPR023198">
    <property type="entry name" value="PGP-like_dom2"/>
</dbReference>
<dbReference type="EMBL" id="CP054927">
    <property type="protein sequence ID" value="QKW47760.1"/>
    <property type="molecule type" value="Genomic_DNA"/>
</dbReference>
<keyword evidence="1" id="KW-0614">Plasmid</keyword>
<organism evidence="1 2">
    <name type="scientific">Streptomyces microflavus</name>
    <name type="common">Streptomyces lipmanii</name>
    <dbReference type="NCBI Taxonomy" id="1919"/>
    <lineage>
        <taxon>Bacteria</taxon>
        <taxon>Bacillati</taxon>
        <taxon>Actinomycetota</taxon>
        <taxon>Actinomycetes</taxon>
        <taxon>Kitasatosporales</taxon>
        <taxon>Streptomycetaceae</taxon>
        <taxon>Streptomyces</taxon>
    </lineage>
</organism>
<gene>
    <name evidence="1" type="ORF">HUT09_34855</name>
</gene>
<sequence>MTALVLWDIDRTLLYVGDIDRLVYQEAFRDVVGREATKLPARGTGVTMPLAVRELLTANDVPETEVERFADLIVDRLPDRLDTHREDLVRHGTVMPGAVEALAAVHQAPDLTPSVVTGNLRASAEIKLAALSLIQYVDIPLGGYASDSAHRPDLVGIAQSRTAARHGIQFNAATTVIIGDSRQDVVTGLEGGAKVIEVASGTTSAQQLFEAGAHCVLSDLRDPEGLLSRIRALTSE</sequence>
<geneLocation type="plasmid" evidence="1 2">
    <name>unnamed1</name>
</geneLocation>
<reference evidence="1 2" key="1">
    <citation type="submission" date="2020-06" db="EMBL/GenBank/DDBJ databases">
        <title>Genome mining for natural products.</title>
        <authorList>
            <person name="Zhang B."/>
            <person name="Shi J."/>
            <person name="Ge H."/>
        </authorList>
    </citation>
    <scope>NUCLEOTIDE SEQUENCE [LARGE SCALE GENOMIC DNA]</scope>
    <source>
        <strain evidence="1 2">NA06532</strain>
        <plasmid evidence="1 2">unnamed1</plasmid>
    </source>
</reference>
<evidence type="ECO:0000313" key="2">
    <source>
        <dbReference type="Proteomes" id="UP000509345"/>
    </source>
</evidence>
<dbReference type="Gene3D" id="1.10.150.240">
    <property type="entry name" value="Putative phosphatase, domain 2"/>
    <property type="match status" value="1"/>
</dbReference>
<dbReference type="InterPro" id="IPR036412">
    <property type="entry name" value="HAD-like_sf"/>
</dbReference>
<dbReference type="Gene3D" id="3.40.50.1000">
    <property type="entry name" value="HAD superfamily/HAD-like"/>
    <property type="match status" value="1"/>
</dbReference>
<proteinExistence type="predicted"/>
<dbReference type="Pfam" id="PF12710">
    <property type="entry name" value="HAD"/>
    <property type="match status" value="1"/>
</dbReference>
<dbReference type="GO" id="GO:0006281">
    <property type="term" value="P:DNA repair"/>
    <property type="evidence" value="ECO:0007669"/>
    <property type="project" value="TreeGrafter"/>
</dbReference>
<keyword evidence="1" id="KW-0378">Hydrolase</keyword>
<protein>
    <submittedName>
        <fullName evidence="1">Haloacid dehalogenase-like hydrolase</fullName>
    </submittedName>
</protein>
<dbReference type="SFLD" id="SFLDS00003">
    <property type="entry name" value="Haloacid_Dehalogenase"/>
    <property type="match status" value="1"/>
</dbReference>
<dbReference type="PANTHER" id="PTHR43434:SF19">
    <property type="entry name" value="PHOSPHONOACETALDEHYDE HYDROLASE"/>
    <property type="match status" value="1"/>
</dbReference>
<dbReference type="GO" id="GO:0008967">
    <property type="term" value="F:phosphoglycolate phosphatase activity"/>
    <property type="evidence" value="ECO:0007669"/>
    <property type="project" value="TreeGrafter"/>
</dbReference>
<dbReference type="InterPro" id="IPR023214">
    <property type="entry name" value="HAD_sf"/>
</dbReference>
<dbReference type="SFLD" id="SFLDG01129">
    <property type="entry name" value="C1.5:_HAD__Beta-PGM__Phosphata"/>
    <property type="match status" value="1"/>
</dbReference>
<dbReference type="InterPro" id="IPR050155">
    <property type="entry name" value="HAD-like_hydrolase_sf"/>
</dbReference>
<dbReference type="GeneID" id="87636457"/>
<dbReference type="PANTHER" id="PTHR43434">
    <property type="entry name" value="PHOSPHOGLYCOLATE PHOSPHATASE"/>
    <property type="match status" value="1"/>
</dbReference>
<evidence type="ECO:0000313" key="1">
    <source>
        <dbReference type="EMBL" id="QKW47760.1"/>
    </source>
</evidence>
<name>A0A7H8MZX8_STRMI</name>
<dbReference type="GO" id="GO:0005829">
    <property type="term" value="C:cytosol"/>
    <property type="evidence" value="ECO:0007669"/>
    <property type="project" value="TreeGrafter"/>
</dbReference>
<accession>A0A7H8MZX8</accession>
<dbReference type="AlphaFoldDB" id="A0A7H8MZX8"/>
<dbReference type="SUPFAM" id="SSF56784">
    <property type="entry name" value="HAD-like"/>
    <property type="match status" value="1"/>
</dbReference>
<dbReference type="RefSeq" id="WP_176145652.1">
    <property type="nucleotide sequence ID" value="NZ_CP054927.1"/>
</dbReference>
<dbReference type="Proteomes" id="UP000509345">
    <property type="component" value="Plasmid unnamed1"/>
</dbReference>